<feature type="transmembrane region" description="Helical" evidence="2">
    <location>
        <begin position="799"/>
        <end position="818"/>
    </location>
</feature>
<gene>
    <name evidence="6" type="ORF">SCWH03_25020</name>
</gene>
<dbReference type="GO" id="GO:0016747">
    <property type="term" value="F:acyltransferase activity, transferring groups other than amino-acyl groups"/>
    <property type="evidence" value="ECO:0007669"/>
    <property type="project" value="InterPro"/>
</dbReference>
<dbReference type="Gene3D" id="1.10.1200.10">
    <property type="entry name" value="ACP-like"/>
    <property type="match status" value="1"/>
</dbReference>
<organism evidence="6 7">
    <name type="scientific">Streptomyces pacificus</name>
    <dbReference type="NCBI Taxonomy" id="2705029"/>
    <lineage>
        <taxon>Bacteria</taxon>
        <taxon>Bacillati</taxon>
        <taxon>Actinomycetota</taxon>
        <taxon>Actinomycetes</taxon>
        <taxon>Kitasatosporales</taxon>
        <taxon>Streptomycetaceae</taxon>
        <taxon>Streptomyces</taxon>
    </lineage>
</organism>
<feature type="domain" description="Carrier" evidence="4">
    <location>
        <begin position="490"/>
        <end position="532"/>
    </location>
</feature>
<feature type="region of interest" description="Disordered" evidence="1">
    <location>
        <begin position="877"/>
        <end position="925"/>
    </location>
</feature>
<keyword evidence="2" id="KW-1133">Transmembrane helix</keyword>
<dbReference type="InterPro" id="IPR036736">
    <property type="entry name" value="ACP-like_sf"/>
</dbReference>
<feature type="transmembrane region" description="Helical" evidence="2">
    <location>
        <begin position="824"/>
        <end position="843"/>
    </location>
</feature>
<dbReference type="SUPFAM" id="SSF56801">
    <property type="entry name" value="Acetyl-CoA synthetase-like"/>
    <property type="match status" value="1"/>
</dbReference>
<dbReference type="PANTHER" id="PTHR43767">
    <property type="entry name" value="LONG-CHAIN-FATTY-ACID--COA LIGASE"/>
    <property type="match status" value="1"/>
</dbReference>
<dbReference type="InterPro" id="IPR042099">
    <property type="entry name" value="ANL_N_sf"/>
</dbReference>
<sequence>MTLHSAPPVSGRIPPLAHRLATHGDRTALITEDGETSYRELAARVADTALRLGTERRLLLLPGDNTAEALVVYLAARAAGHPVLLVPGDHPEAVESLTAAYDPDVLVRPAPGRWEFEERRAVSAHVLHADLALLLSTSGSTGSPKLVRLSHANLRANAESIAAYLDIRDTDRAATTLPLHYCYGLSVVHSHLLRGAGLVLTGLSVADPCFWDLFRRARGTSLAGVPYTFDLLDRVGFADMDLPHLRYVTQAGGRLAPERVAHYAALGARRGWDLFVMYGQTEATARMAYLPPALAAAHPSAIGVPIPGGSFRIAPVGDHPGAGTGELVYSGPNVMLGYAGGPEDLGLGRTVDELRTGDLARRTPEGLYEIVGRRGRFVKLLGLRIDPERVEAMLAGHGISALCTGDDEALAVVATASGGPGGSDAVDERRIRRLIADECGLPARAVRVRVADELPRLATGKPDYPAVLALVRPDRGETPPAPSGGDAAEDLCALYAQILDRPDVTRDSTFVGLGGDSLSYVEASIHLEERLGRLPADWHTTPIRELVTGPGPRPPSGRPRSRIRRLETGVALRAAAVFCVVGSHIGVFTIRGGAHLLLAVAGYNFARFHLTGAARRERVGRVGRSIARIALPSMAWIGFALVVSDDYTLSNLFLLHNALRPQDMGPGIHTWFIEALVYILVAVAAVLCLPFADRAERRFPFALPAALTGLGLLTRYDLAGLPHRSQMTDAVTVFWLFALGWAAAKSRTVTQRLLVTAAAVTTVPGFFPGEPWREVVVAAGFALLVWLPTLPGRERVNQVAGLVATSSMYIYLTHWQIYPLVDGFSKHLALLVSLVFGIAYGIAVTRLMRGLPLVPAGTSLSRLRSLSFLSSLAFAQAPRRPPAGRGPRDCSAPAGVGACGESASRPPTPGTRTSPSPFGHGRRPGAALAEVSGHVQGEDDPPPGDHAPDAGAPALRAHGAALATRPAGCGGGSVGGAGQCSRWTLVFDAWARGRTTSRSMLTWAGRVTAQLTVSATSSAVSGWATPS</sequence>
<evidence type="ECO:0000256" key="1">
    <source>
        <dbReference type="SAM" id="MobiDB-lite"/>
    </source>
</evidence>
<keyword evidence="2" id="KW-0472">Membrane</keyword>
<dbReference type="InterPro" id="IPR002656">
    <property type="entry name" value="Acyl_transf_3_dom"/>
</dbReference>
<proteinExistence type="predicted"/>
<protein>
    <submittedName>
        <fullName evidence="6">AMP-binding protein</fullName>
    </submittedName>
</protein>
<reference evidence="6 7" key="1">
    <citation type="submission" date="2020-02" db="EMBL/GenBank/DDBJ databases">
        <title>Whole Genome Shotgun Sequence of Streptomyces sp. strain CWH03.</title>
        <authorList>
            <person name="Dohra H."/>
            <person name="Kodani S."/>
            <person name="Yamamura H."/>
        </authorList>
    </citation>
    <scope>NUCLEOTIDE SEQUENCE [LARGE SCALE GENOMIC DNA]</scope>
    <source>
        <strain evidence="6 7">CWH03</strain>
    </source>
</reference>
<keyword evidence="7" id="KW-1185">Reference proteome</keyword>
<name>A0A6A0ATT5_9ACTN</name>
<feature type="transmembrane region" description="Helical" evidence="2">
    <location>
        <begin position="671"/>
        <end position="692"/>
    </location>
</feature>
<feature type="region of interest" description="Disordered" evidence="1">
    <location>
        <begin position="933"/>
        <end position="952"/>
    </location>
</feature>
<feature type="domain" description="Acyltransferase 3" evidence="5">
    <location>
        <begin position="572"/>
        <end position="844"/>
    </location>
</feature>
<feature type="transmembrane region" description="Helical" evidence="2">
    <location>
        <begin position="626"/>
        <end position="644"/>
    </location>
</feature>
<feature type="transmembrane region" description="Helical" evidence="2">
    <location>
        <begin position="699"/>
        <end position="716"/>
    </location>
</feature>
<dbReference type="SUPFAM" id="SSF47336">
    <property type="entry name" value="ACP-like"/>
    <property type="match status" value="1"/>
</dbReference>
<dbReference type="Pfam" id="PF01757">
    <property type="entry name" value="Acyl_transf_3"/>
    <property type="match status" value="1"/>
</dbReference>
<evidence type="ECO:0000259" key="3">
    <source>
        <dbReference type="Pfam" id="PF00501"/>
    </source>
</evidence>
<dbReference type="InterPro" id="IPR000873">
    <property type="entry name" value="AMP-dep_synth/lig_dom"/>
</dbReference>
<keyword evidence="2" id="KW-0812">Transmembrane</keyword>
<evidence type="ECO:0000259" key="4">
    <source>
        <dbReference type="Pfam" id="PF00550"/>
    </source>
</evidence>
<evidence type="ECO:0000256" key="2">
    <source>
        <dbReference type="SAM" id="Phobius"/>
    </source>
</evidence>
<accession>A0A6A0ATT5</accession>
<feature type="domain" description="AMP-dependent synthetase/ligase" evidence="3">
    <location>
        <begin position="125"/>
        <end position="338"/>
    </location>
</feature>
<dbReference type="InterPro" id="IPR009081">
    <property type="entry name" value="PP-bd_ACP"/>
</dbReference>
<feature type="transmembrane region" description="Helical" evidence="2">
    <location>
        <begin position="728"/>
        <end position="744"/>
    </location>
</feature>
<comment type="caution">
    <text evidence="6">The sequence shown here is derived from an EMBL/GenBank/DDBJ whole genome shotgun (WGS) entry which is preliminary data.</text>
</comment>
<dbReference type="InterPro" id="IPR050237">
    <property type="entry name" value="ATP-dep_AMP-bd_enzyme"/>
</dbReference>
<dbReference type="Gene3D" id="3.40.50.12780">
    <property type="entry name" value="N-terminal domain of ligase-like"/>
    <property type="match status" value="1"/>
</dbReference>
<evidence type="ECO:0000259" key="5">
    <source>
        <dbReference type="Pfam" id="PF01757"/>
    </source>
</evidence>
<dbReference type="Pfam" id="PF00550">
    <property type="entry name" value="PP-binding"/>
    <property type="match status" value="1"/>
</dbReference>
<evidence type="ECO:0000313" key="6">
    <source>
        <dbReference type="EMBL" id="GFH36276.1"/>
    </source>
</evidence>
<dbReference type="Pfam" id="PF00501">
    <property type="entry name" value="AMP-binding"/>
    <property type="match status" value="1"/>
</dbReference>
<dbReference type="EMBL" id="BLLG01000005">
    <property type="protein sequence ID" value="GFH36276.1"/>
    <property type="molecule type" value="Genomic_DNA"/>
</dbReference>
<dbReference type="AlphaFoldDB" id="A0A6A0ATT5"/>
<dbReference type="PANTHER" id="PTHR43767:SF1">
    <property type="entry name" value="NONRIBOSOMAL PEPTIDE SYNTHASE PES1 (EUROFUNG)-RELATED"/>
    <property type="match status" value="1"/>
</dbReference>
<evidence type="ECO:0000313" key="7">
    <source>
        <dbReference type="Proteomes" id="UP000484988"/>
    </source>
</evidence>
<dbReference type="Proteomes" id="UP000484988">
    <property type="component" value="Unassembled WGS sequence"/>
</dbReference>